<dbReference type="EMBL" id="BMAT01009686">
    <property type="protein sequence ID" value="GFS11698.1"/>
    <property type="molecule type" value="Genomic_DNA"/>
</dbReference>
<evidence type="ECO:0000256" key="1">
    <source>
        <dbReference type="SAM" id="MobiDB-lite"/>
    </source>
</evidence>
<dbReference type="PANTHER" id="PTHR14492">
    <property type="entry name" value="JBTS17"/>
    <property type="match status" value="1"/>
</dbReference>
<reference evidence="2 3" key="1">
    <citation type="journal article" date="2021" name="Elife">
        <title>Chloroplast acquisition without the gene transfer in kleptoplastic sea slugs, Plakobranchus ocellatus.</title>
        <authorList>
            <person name="Maeda T."/>
            <person name="Takahashi S."/>
            <person name="Yoshida T."/>
            <person name="Shimamura S."/>
            <person name="Takaki Y."/>
            <person name="Nagai Y."/>
            <person name="Toyoda A."/>
            <person name="Suzuki Y."/>
            <person name="Arimoto A."/>
            <person name="Ishii H."/>
            <person name="Satoh N."/>
            <person name="Nishiyama T."/>
            <person name="Hasebe M."/>
            <person name="Maruyama T."/>
            <person name="Minagawa J."/>
            <person name="Obokata J."/>
            <person name="Shigenobu S."/>
        </authorList>
    </citation>
    <scope>NUCLEOTIDE SEQUENCE [LARGE SCALE GENOMIC DNA]</scope>
</reference>
<dbReference type="PANTHER" id="PTHR14492:SF4">
    <property type="entry name" value="CILIOGENESIS AND PLANAR POLARITY EFFECTOR 1"/>
    <property type="match status" value="1"/>
</dbReference>
<name>A0AAV4IPD7_9GAST</name>
<feature type="region of interest" description="Disordered" evidence="1">
    <location>
        <begin position="372"/>
        <end position="396"/>
    </location>
</feature>
<gene>
    <name evidence="2" type="ORF">ElyMa_004840500</name>
</gene>
<proteinExistence type="predicted"/>
<evidence type="ECO:0000313" key="2">
    <source>
        <dbReference type="EMBL" id="GFS11698.1"/>
    </source>
</evidence>
<dbReference type="AlphaFoldDB" id="A0AAV4IPD7"/>
<dbReference type="Proteomes" id="UP000762676">
    <property type="component" value="Unassembled WGS sequence"/>
</dbReference>
<evidence type="ECO:0000313" key="3">
    <source>
        <dbReference type="Proteomes" id="UP000762676"/>
    </source>
</evidence>
<protein>
    <submittedName>
        <fullName evidence="2">Chromosome 5 open reading frame 42</fullName>
    </submittedName>
</protein>
<accession>A0AAV4IPD7</accession>
<dbReference type="InterPro" id="IPR028236">
    <property type="entry name" value="CPLANE1"/>
</dbReference>
<comment type="caution">
    <text evidence="2">The sequence shown here is derived from an EMBL/GenBank/DDBJ whole genome shotgun (WGS) entry which is preliminary data.</text>
</comment>
<sequence length="396" mass="44015">MNFHSISTFEQDGCEVFPSRDCSRILLVVSKHYVYLWQKDSQDEGSTKNNILLGNWSLVSIPARILLPSPDSKAVALHAIFTTTEMYGDCCQLSIVWNQKANVNITSLFIQFAADKESSKLSNNGEELRVQWMNLQNPLSNIMAGCEPIHMDGAYMCRYTNDGQILAVGVNQKCPAQTSLLFVSPCTDTVLVSNMNGCGIKEPSKKRGKQYWITDMVWTYDNLFLGLMLRNGTLGLVTRLGEPLVLVSRGCSIEFGPAYFLPLTPAISVQSDMRSRKNQANGFDPTPSFNSEADPLRQRFSVTSHPSLPILLVSDGYLVVIAQLPSELSQMILMRDLVLESSSHLKQIAETNRLDLTLANAYNLPATELEGVKISPRGPKHGKRGDSRHMSSANYR</sequence>
<organism evidence="2 3">
    <name type="scientific">Elysia marginata</name>
    <dbReference type="NCBI Taxonomy" id="1093978"/>
    <lineage>
        <taxon>Eukaryota</taxon>
        <taxon>Metazoa</taxon>
        <taxon>Spiralia</taxon>
        <taxon>Lophotrochozoa</taxon>
        <taxon>Mollusca</taxon>
        <taxon>Gastropoda</taxon>
        <taxon>Heterobranchia</taxon>
        <taxon>Euthyneura</taxon>
        <taxon>Panpulmonata</taxon>
        <taxon>Sacoglossa</taxon>
        <taxon>Placobranchoidea</taxon>
        <taxon>Plakobranchidae</taxon>
        <taxon>Elysia</taxon>
    </lineage>
</organism>
<keyword evidence="3" id="KW-1185">Reference proteome</keyword>